<dbReference type="InterPro" id="IPR043428">
    <property type="entry name" value="LivM-like"/>
</dbReference>
<sequence length="368" mass="39975">MLKQLGSAVLSDDLPRSRWLSLLLALIALYLITVPFLMPGARMMNVAVTIVVFVVLVGSFDLLLGYAGMVSFAHAMFYGIGAYGVGIAFHLKGPNWAALGMGIGAAMGVSLTLAVLLGLISLRVKTIFYAMTTMAAASAFGAVVLRWSDLTGGDDGRSFRVPELLMPGMRQLEIAGFAVSFNGRTLSYFLIIAACTFLFLLMLRIVNSRFGRVLQAMRENEFRAEAIGYRTLIYRLAVSIIAALLATTAGVLMALWMRYVGPQTSVGFNVMLNILLMAVIGGLGTVYGAVLGVVIFVAAENYLQSLLAVTAPHASGIPVLNHFLEPDRWMLWFGGLFVLAVYFFPNGLVGRLREWASRRRRTAPMHVS</sequence>
<dbReference type="EMBL" id="RXOE01000002">
    <property type="protein sequence ID" value="RTQ35589.1"/>
    <property type="molecule type" value="Genomic_DNA"/>
</dbReference>
<gene>
    <name evidence="7" type="ORF">EJP69_14645</name>
</gene>
<evidence type="ECO:0000313" key="7">
    <source>
        <dbReference type="EMBL" id="RTQ35589.1"/>
    </source>
</evidence>
<dbReference type="RefSeq" id="WP_126470908.1">
    <property type="nucleotide sequence ID" value="NZ_RXOE01000002.1"/>
</dbReference>
<keyword evidence="8" id="KW-1185">Reference proteome</keyword>
<evidence type="ECO:0000313" key="8">
    <source>
        <dbReference type="Proteomes" id="UP000267418"/>
    </source>
</evidence>
<feature type="transmembrane region" description="Helical" evidence="6">
    <location>
        <begin position="127"/>
        <end position="147"/>
    </location>
</feature>
<dbReference type="GO" id="GO:0015658">
    <property type="term" value="F:branched-chain amino acid transmembrane transporter activity"/>
    <property type="evidence" value="ECO:0007669"/>
    <property type="project" value="InterPro"/>
</dbReference>
<dbReference type="Proteomes" id="UP000267418">
    <property type="component" value="Unassembled WGS sequence"/>
</dbReference>
<keyword evidence="2" id="KW-1003">Cell membrane</keyword>
<name>A0A431TPI3_9BURK</name>
<evidence type="ECO:0000256" key="2">
    <source>
        <dbReference type="ARBA" id="ARBA00022475"/>
    </source>
</evidence>
<feature type="transmembrane region" description="Helical" evidence="6">
    <location>
        <begin position="71"/>
        <end position="91"/>
    </location>
</feature>
<evidence type="ECO:0000256" key="6">
    <source>
        <dbReference type="SAM" id="Phobius"/>
    </source>
</evidence>
<keyword evidence="3 6" id="KW-0812">Transmembrane</keyword>
<feature type="transmembrane region" description="Helical" evidence="6">
    <location>
        <begin position="44"/>
        <end position="64"/>
    </location>
</feature>
<dbReference type="GO" id="GO:0005886">
    <property type="term" value="C:plasma membrane"/>
    <property type="evidence" value="ECO:0007669"/>
    <property type="project" value="UniProtKB-SubCell"/>
</dbReference>
<evidence type="ECO:0000256" key="3">
    <source>
        <dbReference type="ARBA" id="ARBA00022692"/>
    </source>
</evidence>
<feature type="transmembrane region" description="Helical" evidence="6">
    <location>
        <begin position="274"/>
        <end position="299"/>
    </location>
</feature>
<dbReference type="PANTHER" id="PTHR30482:SF17">
    <property type="entry name" value="ABC TRANSPORTER ATP-BINDING PROTEIN"/>
    <property type="match status" value="1"/>
</dbReference>
<feature type="transmembrane region" description="Helical" evidence="6">
    <location>
        <begin position="306"/>
        <end position="324"/>
    </location>
</feature>
<comment type="subcellular location">
    <subcellularLocation>
        <location evidence="1">Cell membrane</location>
        <topology evidence="1">Multi-pass membrane protein</topology>
    </subcellularLocation>
</comment>
<evidence type="ECO:0000256" key="5">
    <source>
        <dbReference type="ARBA" id="ARBA00023136"/>
    </source>
</evidence>
<keyword evidence="5 6" id="KW-0472">Membrane</keyword>
<protein>
    <submittedName>
        <fullName evidence="7">Branched-chain amino acid ABC transporter permease</fullName>
    </submittedName>
</protein>
<feature type="transmembrane region" description="Helical" evidence="6">
    <location>
        <begin position="97"/>
        <end position="120"/>
    </location>
</feature>
<dbReference type="InterPro" id="IPR001851">
    <property type="entry name" value="ABC_transp_permease"/>
</dbReference>
<proteinExistence type="predicted"/>
<keyword evidence="4 6" id="KW-1133">Transmembrane helix</keyword>
<comment type="caution">
    <text evidence="7">The sequence shown here is derived from an EMBL/GenBank/DDBJ whole genome shotgun (WGS) entry which is preliminary data.</text>
</comment>
<dbReference type="PANTHER" id="PTHR30482">
    <property type="entry name" value="HIGH-AFFINITY BRANCHED-CHAIN AMINO ACID TRANSPORT SYSTEM PERMEASE"/>
    <property type="match status" value="1"/>
</dbReference>
<evidence type="ECO:0000256" key="4">
    <source>
        <dbReference type="ARBA" id="ARBA00022989"/>
    </source>
</evidence>
<dbReference type="CDD" id="cd06581">
    <property type="entry name" value="TM_PBP1_LivM_like"/>
    <property type="match status" value="1"/>
</dbReference>
<reference evidence="7 8" key="1">
    <citation type="submission" date="2018-12" db="EMBL/GenBank/DDBJ databases">
        <title>The genome of Variovorax gossypii DSM 100435.</title>
        <authorList>
            <person name="Gao J."/>
            <person name="Sun J."/>
        </authorList>
    </citation>
    <scope>NUCLEOTIDE SEQUENCE [LARGE SCALE GENOMIC DNA]</scope>
    <source>
        <strain evidence="7 8">DSM 100435</strain>
    </source>
</reference>
<dbReference type="Pfam" id="PF02653">
    <property type="entry name" value="BPD_transp_2"/>
    <property type="match status" value="1"/>
</dbReference>
<evidence type="ECO:0000256" key="1">
    <source>
        <dbReference type="ARBA" id="ARBA00004651"/>
    </source>
</evidence>
<accession>A0A431TPI3</accession>
<feature type="transmembrane region" description="Helical" evidence="6">
    <location>
        <begin position="232"/>
        <end position="254"/>
    </location>
</feature>
<dbReference type="AlphaFoldDB" id="A0A431TPI3"/>
<organism evidence="7 8">
    <name type="scientific">Variovorax gossypii</name>
    <dbReference type="NCBI Taxonomy" id="1679495"/>
    <lineage>
        <taxon>Bacteria</taxon>
        <taxon>Pseudomonadati</taxon>
        <taxon>Pseudomonadota</taxon>
        <taxon>Betaproteobacteria</taxon>
        <taxon>Burkholderiales</taxon>
        <taxon>Comamonadaceae</taxon>
        <taxon>Variovorax</taxon>
    </lineage>
</organism>
<feature type="transmembrane region" description="Helical" evidence="6">
    <location>
        <begin position="20"/>
        <end position="38"/>
    </location>
</feature>
<feature type="transmembrane region" description="Helical" evidence="6">
    <location>
        <begin position="330"/>
        <end position="352"/>
    </location>
</feature>
<dbReference type="OrthoDB" id="9814461at2"/>
<feature type="transmembrane region" description="Helical" evidence="6">
    <location>
        <begin position="186"/>
        <end position="206"/>
    </location>
</feature>